<accession>A0AAW3BRC0</accession>
<protein>
    <submittedName>
        <fullName evidence="1">Uncharacterized protein</fullName>
    </submittedName>
</protein>
<dbReference type="AlphaFoldDB" id="A0AAW3BRC0"/>
<organism evidence="1 2">
    <name type="scientific">Leishmania naiffi</name>
    <dbReference type="NCBI Taxonomy" id="5678"/>
    <lineage>
        <taxon>Eukaryota</taxon>
        <taxon>Discoba</taxon>
        <taxon>Euglenozoa</taxon>
        <taxon>Kinetoplastea</taxon>
        <taxon>Metakinetoplastina</taxon>
        <taxon>Trypanosomatida</taxon>
        <taxon>Trypanosomatidae</taxon>
        <taxon>Leishmaniinae</taxon>
        <taxon>Leishmania</taxon>
        <taxon>Leishmania naiffi species complex</taxon>
    </lineage>
</organism>
<dbReference type="EMBL" id="JBAMZN010000022">
    <property type="protein sequence ID" value="KAL0525280.1"/>
    <property type="molecule type" value="Genomic_DNA"/>
</dbReference>
<keyword evidence="2" id="KW-1185">Reference proteome</keyword>
<sequence>MVALRSFLFFVAARAFVCGSALS</sequence>
<gene>
    <name evidence="1" type="ORF">Q4I28_003498</name>
</gene>
<comment type="caution">
    <text evidence="1">The sequence shown here is derived from an EMBL/GenBank/DDBJ whole genome shotgun (WGS) entry which is preliminary data.</text>
</comment>
<evidence type="ECO:0000313" key="2">
    <source>
        <dbReference type="Proteomes" id="UP001501274"/>
    </source>
</evidence>
<evidence type="ECO:0000313" key="1">
    <source>
        <dbReference type="EMBL" id="KAL0525280.1"/>
    </source>
</evidence>
<name>A0AAW3BRC0_9TRYP</name>
<proteinExistence type="predicted"/>
<dbReference type="Proteomes" id="UP001501274">
    <property type="component" value="Unassembled WGS sequence"/>
</dbReference>
<reference evidence="1 2" key="1">
    <citation type="submission" date="2024-02" db="EMBL/GenBank/DDBJ databases">
        <title>FIRST GENOME SEQUENCES OF Leishmania (Viannia) shawi, Leishmania (Viannia) lindenbergi AND Leishmania (Viannia) utingensis.</title>
        <authorList>
            <person name="Resadore F."/>
            <person name="Custodio M.G.F."/>
            <person name="Boite M.C."/>
            <person name="Cupolillo E."/>
            <person name="Ferreira G.E.M."/>
        </authorList>
    </citation>
    <scope>NUCLEOTIDE SEQUENCE [LARGE SCALE GENOMIC DNA]</scope>
    <source>
        <strain evidence="1 2">MDAS/BR/1979/M5533</strain>
    </source>
</reference>